<dbReference type="Proteomes" id="UP000199727">
    <property type="component" value="Unassembled WGS sequence"/>
</dbReference>
<proteinExistence type="predicted"/>
<reference evidence="1 2" key="1">
    <citation type="submission" date="2017-06" db="EMBL/GenBank/DDBJ databases">
        <title>Global population genomics of the pathogenic fungus Cryptococcus neoformans var. grubii.</title>
        <authorList>
            <person name="Cuomo C."/>
            <person name="Litvintseva A."/>
            <person name="Chen Y."/>
            <person name="Young S."/>
            <person name="Zeng Q."/>
            <person name="Chapman S."/>
            <person name="Gujja S."/>
            <person name="Saif S."/>
            <person name="Birren B."/>
        </authorList>
    </citation>
    <scope>NUCLEOTIDE SEQUENCE [LARGE SCALE GENOMIC DNA]</scope>
    <source>
        <strain evidence="1 2">Tu259-1</strain>
    </source>
</reference>
<dbReference type="EMBL" id="AMKT01000056">
    <property type="protein sequence ID" value="OXG18433.1"/>
    <property type="molecule type" value="Genomic_DNA"/>
</dbReference>
<comment type="caution">
    <text evidence="1">The sequence shown here is derived from an EMBL/GenBank/DDBJ whole genome shotgun (WGS) entry which is preliminary data.</text>
</comment>
<accession>A0A854QBY8</accession>
<gene>
    <name evidence="1" type="ORF">C361_04558</name>
</gene>
<evidence type="ECO:0000313" key="2">
    <source>
        <dbReference type="Proteomes" id="UP000199727"/>
    </source>
</evidence>
<dbReference type="AlphaFoldDB" id="A0A854QBY8"/>
<sequence>MPSDPVTTEQVVLDRVKGDIDDYEDVVQSARQGMESEKALSLRESLRRYPRAVAWSVLLSTSLVMEGFDIILINNFYALPQFVQKYGVELEGGWTITAAWQAGLTHMVNSTSSLRTKSLPGNSLRQSLISSLATKTTLTIPLRSKHLTKNCPASLQSPMWSMSQRIQSSRSLRKARLSILNRLNWREG</sequence>
<organism evidence="1 2">
    <name type="scientific">Cryptococcus neoformans Tu259-1</name>
    <dbReference type="NCBI Taxonomy" id="1230072"/>
    <lineage>
        <taxon>Eukaryota</taxon>
        <taxon>Fungi</taxon>
        <taxon>Dikarya</taxon>
        <taxon>Basidiomycota</taxon>
        <taxon>Agaricomycotina</taxon>
        <taxon>Tremellomycetes</taxon>
        <taxon>Tremellales</taxon>
        <taxon>Cryptococcaceae</taxon>
        <taxon>Cryptococcus</taxon>
        <taxon>Cryptococcus neoformans species complex</taxon>
    </lineage>
</organism>
<evidence type="ECO:0000313" key="1">
    <source>
        <dbReference type="EMBL" id="OXG18433.1"/>
    </source>
</evidence>
<protein>
    <submittedName>
        <fullName evidence="1">MFS transporter, SP family, general alpha glucoside:H+ symporter</fullName>
    </submittedName>
</protein>
<name>A0A854QBY8_CRYNE</name>